<dbReference type="SMART" id="SM00342">
    <property type="entry name" value="HTH_ARAC"/>
    <property type="match status" value="1"/>
</dbReference>
<dbReference type="Proteomes" id="UP000051660">
    <property type="component" value="Unassembled WGS sequence"/>
</dbReference>
<accession>A0A0R3MMI7</accession>
<evidence type="ECO:0000256" key="1">
    <source>
        <dbReference type="ARBA" id="ARBA00023015"/>
    </source>
</evidence>
<evidence type="ECO:0000256" key="2">
    <source>
        <dbReference type="ARBA" id="ARBA00023125"/>
    </source>
</evidence>
<dbReference type="SUPFAM" id="SSF46689">
    <property type="entry name" value="Homeodomain-like"/>
    <property type="match status" value="1"/>
</dbReference>
<dbReference type="PANTHER" id="PTHR46796:SF12">
    <property type="entry name" value="HTH-TYPE DNA-BINDING TRANSCRIPTIONAL ACTIVATOR EUTR"/>
    <property type="match status" value="1"/>
</dbReference>
<dbReference type="InterPro" id="IPR018060">
    <property type="entry name" value="HTH_AraC"/>
</dbReference>
<protein>
    <recommendedName>
        <fullName evidence="4">HTH araC/xylS-type domain-containing protein</fullName>
    </recommendedName>
</protein>
<proteinExistence type="predicted"/>
<dbReference type="PANTHER" id="PTHR46796">
    <property type="entry name" value="HTH-TYPE TRANSCRIPTIONAL ACTIVATOR RHAS-RELATED"/>
    <property type="match status" value="1"/>
</dbReference>
<comment type="caution">
    <text evidence="5">The sequence shown here is derived from an EMBL/GenBank/DDBJ whole genome shotgun (WGS) entry which is preliminary data.</text>
</comment>
<feature type="domain" description="HTH araC/xylS-type" evidence="4">
    <location>
        <begin position="189"/>
        <end position="297"/>
    </location>
</feature>
<dbReference type="InterPro" id="IPR009057">
    <property type="entry name" value="Homeodomain-like_sf"/>
</dbReference>
<organism evidence="5 6">
    <name type="scientific">Bradyrhizobium lablabi</name>
    <dbReference type="NCBI Taxonomy" id="722472"/>
    <lineage>
        <taxon>Bacteria</taxon>
        <taxon>Pseudomonadati</taxon>
        <taxon>Pseudomonadota</taxon>
        <taxon>Alphaproteobacteria</taxon>
        <taxon>Hyphomicrobiales</taxon>
        <taxon>Nitrobacteraceae</taxon>
        <taxon>Bradyrhizobium</taxon>
    </lineage>
</organism>
<keyword evidence="1" id="KW-0805">Transcription regulation</keyword>
<gene>
    <name evidence="5" type="ORF">CQ14_06970</name>
</gene>
<evidence type="ECO:0000313" key="5">
    <source>
        <dbReference type="EMBL" id="KRR21385.1"/>
    </source>
</evidence>
<dbReference type="GO" id="GO:0003700">
    <property type="term" value="F:DNA-binding transcription factor activity"/>
    <property type="evidence" value="ECO:0007669"/>
    <property type="project" value="InterPro"/>
</dbReference>
<dbReference type="Gene3D" id="1.10.10.60">
    <property type="entry name" value="Homeodomain-like"/>
    <property type="match status" value="1"/>
</dbReference>
<keyword evidence="2" id="KW-0238">DNA-binding</keyword>
<dbReference type="PROSITE" id="PS01124">
    <property type="entry name" value="HTH_ARAC_FAMILY_2"/>
    <property type="match status" value="1"/>
</dbReference>
<evidence type="ECO:0000313" key="6">
    <source>
        <dbReference type="Proteomes" id="UP000051660"/>
    </source>
</evidence>
<dbReference type="Pfam" id="PF12833">
    <property type="entry name" value="HTH_18"/>
    <property type="match status" value="1"/>
</dbReference>
<evidence type="ECO:0000259" key="4">
    <source>
        <dbReference type="PROSITE" id="PS01124"/>
    </source>
</evidence>
<keyword evidence="3" id="KW-0804">Transcription</keyword>
<dbReference type="InterPro" id="IPR050204">
    <property type="entry name" value="AraC_XylS_family_regulators"/>
</dbReference>
<sequence>MQDSPVNIMQLDRGKMGGSLLHLAFDSEVGVSTGEFTRGIRTTGSLSDHRWGIGTVLTAPALMNQVEISPGEIMIIRPNTELYTRFSGANGYATVFITPEELRAYPGAEEAVVLRQSSAVLPADPVIAAHRVQTFQWLLAQISAESQTMSAGAADFFRSALLDLMIRPVFERVDYRKPRMQQSTAMLVRAVEQYLNDVSDRPVHNSELANRFGMDLRSLQRAFKDEMGMGLIAYQRQKRLHDVHTRLRFGDGLALSEMDTDLLIKDIAKEHGFIHYPRFTHQYQQLFSEKPSHTMRRGRRS</sequence>
<name>A0A0R3MMI7_9BRAD</name>
<dbReference type="EMBL" id="LLYB01000081">
    <property type="protein sequence ID" value="KRR21385.1"/>
    <property type="molecule type" value="Genomic_DNA"/>
</dbReference>
<dbReference type="AlphaFoldDB" id="A0A0R3MMI7"/>
<reference evidence="5 6" key="1">
    <citation type="submission" date="2014-03" db="EMBL/GenBank/DDBJ databases">
        <title>Bradyrhizobium valentinum sp. nov., isolated from effective nodules of Lupinus mariae-josephae, a lupine endemic of basic-lime soils in Eastern Spain.</title>
        <authorList>
            <person name="Duran D."/>
            <person name="Rey L."/>
            <person name="Navarro A."/>
            <person name="Busquets A."/>
            <person name="Imperial J."/>
            <person name="Ruiz-Argueso T."/>
        </authorList>
    </citation>
    <scope>NUCLEOTIDE SEQUENCE [LARGE SCALE GENOMIC DNA]</scope>
    <source>
        <strain evidence="5 6">CCBAU 23086</strain>
    </source>
</reference>
<dbReference type="GO" id="GO:0043565">
    <property type="term" value="F:sequence-specific DNA binding"/>
    <property type="evidence" value="ECO:0007669"/>
    <property type="project" value="InterPro"/>
</dbReference>
<evidence type="ECO:0000256" key="3">
    <source>
        <dbReference type="ARBA" id="ARBA00023163"/>
    </source>
</evidence>